<dbReference type="Proteomes" id="UP000601435">
    <property type="component" value="Unassembled WGS sequence"/>
</dbReference>
<reference evidence="8" key="1">
    <citation type="submission" date="2021-02" db="EMBL/GenBank/DDBJ databases">
        <authorList>
            <person name="Dougan E. K."/>
            <person name="Rhodes N."/>
            <person name="Thang M."/>
            <person name="Chan C."/>
        </authorList>
    </citation>
    <scope>NUCLEOTIDE SEQUENCE</scope>
</reference>
<evidence type="ECO:0000256" key="5">
    <source>
        <dbReference type="ARBA" id="ARBA00022842"/>
    </source>
</evidence>
<dbReference type="PROSITE" id="PS51462">
    <property type="entry name" value="NUDIX"/>
    <property type="match status" value="1"/>
</dbReference>
<dbReference type="PANTHER" id="PTHR12318">
    <property type="entry name" value="TESTOSTERONE-REGULATED PROTEIN RP2"/>
    <property type="match status" value="1"/>
</dbReference>
<evidence type="ECO:0000256" key="4">
    <source>
        <dbReference type="ARBA" id="ARBA00022801"/>
    </source>
</evidence>
<evidence type="ECO:0000313" key="9">
    <source>
        <dbReference type="Proteomes" id="UP000601435"/>
    </source>
</evidence>
<organism evidence="8 9">
    <name type="scientific">Symbiodinium necroappetens</name>
    <dbReference type="NCBI Taxonomy" id="1628268"/>
    <lineage>
        <taxon>Eukaryota</taxon>
        <taxon>Sar</taxon>
        <taxon>Alveolata</taxon>
        <taxon>Dinophyceae</taxon>
        <taxon>Suessiales</taxon>
        <taxon>Symbiodiniaceae</taxon>
        <taxon>Symbiodinium</taxon>
    </lineage>
</organism>
<evidence type="ECO:0000313" key="8">
    <source>
        <dbReference type="EMBL" id="CAE7903194.1"/>
    </source>
</evidence>
<name>A0A813BF70_9DINO</name>
<keyword evidence="9" id="KW-1185">Reference proteome</keyword>
<dbReference type="AlphaFoldDB" id="A0A813BF70"/>
<dbReference type="GO" id="GO:0046872">
    <property type="term" value="F:metal ion binding"/>
    <property type="evidence" value="ECO:0007669"/>
    <property type="project" value="UniProtKB-KW"/>
</dbReference>
<dbReference type="GO" id="GO:0016818">
    <property type="term" value="F:hydrolase activity, acting on acid anhydrides, in phosphorus-containing anhydrides"/>
    <property type="evidence" value="ECO:0007669"/>
    <property type="project" value="InterPro"/>
</dbReference>
<sequence length="248" mass="27628">MLLRQDPEGMEVFMVVRHHQIDFASGALVFPGGKADPQDFDENLLPWLNGQDGDQNMRAIQVSAIREAFEECGVLLAREKGSQELVNAELVATLDQYREPLNSGELSLIEFLQSNQLILACDTLVHFAHWITPEGMPKRFDTHFYLALAPEDQIALHDGYESVDSVWIQPQDALDEAKAGTKTIIFPTLRNIERLANTRTPEASVAAAQATPVIPILPWTEKRDDGMYVCIPTDAGYAVCEEKIPGRP</sequence>
<dbReference type="CDD" id="cd18870">
    <property type="entry name" value="NUDIX_AcylCoAdiphos_Nudt19"/>
    <property type="match status" value="1"/>
</dbReference>
<evidence type="ECO:0000256" key="2">
    <source>
        <dbReference type="ARBA" id="ARBA00001946"/>
    </source>
</evidence>
<protein>
    <submittedName>
        <fullName evidence="8">Ndx-7 protein</fullName>
    </submittedName>
</protein>
<gene>
    <name evidence="8" type="primary">ndx-7</name>
    <name evidence="8" type="ORF">SNEC2469_LOCUS30484</name>
</gene>
<evidence type="ECO:0000256" key="1">
    <source>
        <dbReference type="ARBA" id="ARBA00001936"/>
    </source>
</evidence>
<dbReference type="Gene3D" id="3.90.79.10">
    <property type="entry name" value="Nucleoside Triphosphate Pyrophosphohydrolase"/>
    <property type="match status" value="1"/>
</dbReference>
<feature type="domain" description="Nudix hydrolase" evidence="7">
    <location>
        <begin position="1"/>
        <end position="193"/>
    </location>
</feature>
<keyword evidence="5" id="KW-0460">Magnesium</keyword>
<evidence type="ECO:0000256" key="3">
    <source>
        <dbReference type="ARBA" id="ARBA00022723"/>
    </source>
</evidence>
<keyword evidence="6" id="KW-0464">Manganese</keyword>
<evidence type="ECO:0000256" key="6">
    <source>
        <dbReference type="ARBA" id="ARBA00023211"/>
    </source>
</evidence>
<dbReference type="InterPro" id="IPR000086">
    <property type="entry name" value="NUDIX_hydrolase_dom"/>
</dbReference>
<comment type="cofactor">
    <cofactor evidence="2">
        <name>Mg(2+)</name>
        <dbReference type="ChEBI" id="CHEBI:18420"/>
    </cofactor>
</comment>
<comment type="caution">
    <text evidence="8">The sequence shown here is derived from an EMBL/GenBank/DDBJ whole genome shotgun (WGS) entry which is preliminary data.</text>
</comment>
<accession>A0A813BF70</accession>
<dbReference type="OrthoDB" id="293713at2759"/>
<dbReference type="SUPFAM" id="SSF55811">
    <property type="entry name" value="Nudix"/>
    <property type="match status" value="1"/>
</dbReference>
<keyword evidence="4" id="KW-0378">Hydrolase</keyword>
<comment type="cofactor">
    <cofactor evidence="1">
        <name>Mn(2+)</name>
        <dbReference type="ChEBI" id="CHEBI:29035"/>
    </cofactor>
</comment>
<dbReference type="PANTHER" id="PTHR12318:SF0">
    <property type="entry name" value="ACYL-COENZYME A DIPHOSPHATASE NUDT19"/>
    <property type="match status" value="1"/>
</dbReference>
<proteinExistence type="predicted"/>
<dbReference type="InterPro" id="IPR039121">
    <property type="entry name" value="NUDT19"/>
</dbReference>
<keyword evidence="3" id="KW-0479">Metal-binding</keyword>
<evidence type="ECO:0000259" key="7">
    <source>
        <dbReference type="PROSITE" id="PS51462"/>
    </source>
</evidence>
<dbReference type="EMBL" id="CAJNJA010071251">
    <property type="protein sequence ID" value="CAE7903194.1"/>
    <property type="molecule type" value="Genomic_DNA"/>
</dbReference>
<dbReference type="InterPro" id="IPR015797">
    <property type="entry name" value="NUDIX_hydrolase-like_dom_sf"/>
</dbReference>